<proteinExistence type="predicted"/>
<dbReference type="STRING" id="675864.SAMN04489747_1854"/>
<keyword evidence="2" id="KW-1185">Reference proteome</keyword>
<evidence type="ECO:0000313" key="1">
    <source>
        <dbReference type="EMBL" id="SDD83526.1"/>
    </source>
</evidence>
<protein>
    <submittedName>
        <fullName evidence="1">Uncharacterized protein</fullName>
    </submittedName>
</protein>
<accession>A0A1G6Y1M5</accession>
<organism evidence="1 2">
    <name type="scientific">Auraticoccus monumenti</name>
    <dbReference type="NCBI Taxonomy" id="675864"/>
    <lineage>
        <taxon>Bacteria</taxon>
        <taxon>Bacillati</taxon>
        <taxon>Actinomycetota</taxon>
        <taxon>Actinomycetes</taxon>
        <taxon>Propionibacteriales</taxon>
        <taxon>Propionibacteriaceae</taxon>
        <taxon>Auraticoccus</taxon>
    </lineage>
</organism>
<dbReference type="AlphaFoldDB" id="A0A1G6Y1M5"/>
<gene>
    <name evidence="1" type="ORF">SAMN04489747_1854</name>
</gene>
<name>A0A1G6Y1M5_9ACTN</name>
<evidence type="ECO:0000313" key="2">
    <source>
        <dbReference type="Proteomes" id="UP000198546"/>
    </source>
</evidence>
<dbReference type="RefSeq" id="WP_231946577.1">
    <property type="nucleotide sequence ID" value="NZ_LT629688.1"/>
</dbReference>
<reference evidence="1 2" key="1">
    <citation type="submission" date="2016-10" db="EMBL/GenBank/DDBJ databases">
        <authorList>
            <person name="de Groot N.N."/>
        </authorList>
    </citation>
    <scope>NUCLEOTIDE SEQUENCE [LARGE SCALE GENOMIC DNA]</scope>
    <source>
        <strain evidence="1 2">MON 2.2</strain>
    </source>
</reference>
<dbReference type="Proteomes" id="UP000198546">
    <property type="component" value="Chromosome i"/>
</dbReference>
<sequence>MVNSRRPCGVPVGTRSGRGRGARRLALGLLSVVLLAACSAAPPPDPAPVPSPTAAAESVRPGVTLRSLGLTHGPVDDVTLPASVSVLERIDQENVITLLLAPEDGLPSAEHLAATLPGAGFEVTASVPGSLTFTSPEWDGAFTTSPEVSGLTLRRL</sequence>
<dbReference type="EMBL" id="LT629688">
    <property type="protein sequence ID" value="SDD83526.1"/>
    <property type="molecule type" value="Genomic_DNA"/>
</dbReference>